<keyword evidence="1" id="KW-0812">Transmembrane</keyword>
<keyword evidence="1" id="KW-0472">Membrane</keyword>
<evidence type="ECO:0008006" key="4">
    <source>
        <dbReference type="Google" id="ProtNLM"/>
    </source>
</evidence>
<evidence type="ECO:0000313" key="3">
    <source>
        <dbReference type="Proteomes" id="UP001382455"/>
    </source>
</evidence>
<keyword evidence="3" id="KW-1185">Reference proteome</keyword>
<feature type="transmembrane region" description="Helical" evidence="1">
    <location>
        <begin position="72"/>
        <end position="95"/>
    </location>
</feature>
<name>A0ABU8EWW4_9GAMM</name>
<gene>
    <name evidence="2" type="ORF">WAE96_17490</name>
</gene>
<protein>
    <recommendedName>
        <fullName evidence="4">DUF1705 domain-containing protein</fullName>
    </recommendedName>
</protein>
<reference evidence="2 3" key="1">
    <citation type="submission" date="2023-12" db="EMBL/GenBank/DDBJ databases">
        <title>Friends and Foes: Symbiotic and Algicidal bacterial influence on Karenia brevis blooms.</title>
        <authorList>
            <person name="Fei C."/>
            <person name="Mohamed A.R."/>
            <person name="Booker A."/>
            <person name="Arshad M."/>
            <person name="Klass S."/>
            <person name="Ahn S."/>
            <person name="Gilbert P.M."/>
            <person name="Heil C.A."/>
            <person name="Martinez J.M."/>
            <person name="Amin S.A."/>
        </authorList>
    </citation>
    <scope>NUCLEOTIDE SEQUENCE [LARGE SCALE GENOMIC DNA]</scope>
    <source>
        <strain evidence="2 3">CE15</strain>
    </source>
</reference>
<organism evidence="2 3">
    <name type="scientific">Pseudoalteromonas spongiae</name>
    <dbReference type="NCBI Taxonomy" id="298657"/>
    <lineage>
        <taxon>Bacteria</taxon>
        <taxon>Pseudomonadati</taxon>
        <taxon>Pseudomonadota</taxon>
        <taxon>Gammaproteobacteria</taxon>
        <taxon>Alteromonadales</taxon>
        <taxon>Pseudoalteromonadaceae</taxon>
        <taxon>Pseudoalteromonas</taxon>
    </lineage>
</organism>
<comment type="caution">
    <text evidence="2">The sequence shown here is derived from an EMBL/GenBank/DDBJ whole genome shotgun (WGS) entry which is preliminary data.</text>
</comment>
<proteinExistence type="predicted"/>
<keyword evidence="1" id="KW-1133">Transmembrane helix</keyword>
<feature type="transmembrane region" description="Helical" evidence="1">
    <location>
        <begin position="43"/>
        <end position="65"/>
    </location>
</feature>
<dbReference type="Proteomes" id="UP001382455">
    <property type="component" value="Unassembled WGS sequence"/>
</dbReference>
<feature type="transmembrane region" description="Helical" evidence="1">
    <location>
        <begin position="129"/>
        <end position="148"/>
    </location>
</feature>
<dbReference type="RefSeq" id="WP_336436445.1">
    <property type="nucleotide sequence ID" value="NZ_JBAWKS010000002.1"/>
</dbReference>
<evidence type="ECO:0000256" key="1">
    <source>
        <dbReference type="SAM" id="Phobius"/>
    </source>
</evidence>
<evidence type="ECO:0000313" key="2">
    <source>
        <dbReference type="EMBL" id="MEI4551474.1"/>
    </source>
</evidence>
<accession>A0ABU8EWW4</accession>
<dbReference type="EMBL" id="JBAWKS010000002">
    <property type="protein sequence ID" value="MEI4551474.1"/>
    <property type="molecule type" value="Genomic_DNA"/>
</dbReference>
<sequence>MKKSKSIILLIVWFIWAAGKDLDAIVRFGLSTDFYVFSLNNLTPLFFVFAFIVFVLNTATVYCLFRPNPKGFYIAMNALVIAATQNIFTFCLALRDLDAVRNVYAASREARGLPVREDALNMIFSQQGMYTSLLIMCVLYLVIGFLVFKKRTYFERTLVTSS</sequence>